<proteinExistence type="predicted"/>
<protein>
    <recommendedName>
        <fullName evidence="3">Antitoxin</fullName>
    </recommendedName>
</protein>
<keyword evidence="2" id="KW-1185">Reference proteome</keyword>
<dbReference type="Proteomes" id="UP001277761">
    <property type="component" value="Unassembled WGS sequence"/>
</dbReference>
<comment type="caution">
    <text evidence="1">The sequence shown here is derived from an EMBL/GenBank/DDBJ whole genome shotgun (WGS) entry which is preliminary data.</text>
</comment>
<sequence>MRTTLDIDDDVLLAVKERARRERRSAGAVVSELARRALAGGPLEGAPPSLGFHTIPRRDAVVTTTLVDELLDESGE</sequence>
<gene>
    <name evidence="1" type="ORF">SK069_11940</name>
</gene>
<evidence type="ECO:0000313" key="1">
    <source>
        <dbReference type="EMBL" id="MDX8152311.1"/>
    </source>
</evidence>
<accession>A0ABU4VMZ1</accession>
<reference evidence="1 2" key="1">
    <citation type="submission" date="2023-11" db="EMBL/GenBank/DDBJ databases">
        <authorList>
            <person name="Xu M."/>
            <person name="Jiang T."/>
        </authorList>
    </citation>
    <scope>NUCLEOTIDE SEQUENCE [LARGE SCALE GENOMIC DNA]</scope>
    <source>
        <strain evidence="1 2">SD</strain>
    </source>
</reference>
<evidence type="ECO:0008006" key="3">
    <source>
        <dbReference type="Google" id="ProtNLM"/>
    </source>
</evidence>
<name>A0ABU4VMZ1_9ACTN</name>
<dbReference type="RefSeq" id="WP_319954465.1">
    <property type="nucleotide sequence ID" value="NZ_JAXAVX010000005.1"/>
</dbReference>
<organism evidence="1 2">
    <name type="scientific">Patulibacter brassicae</name>
    <dbReference type="NCBI Taxonomy" id="1705717"/>
    <lineage>
        <taxon>Bacteria</taxon>
        <taxon>Bacillati</taxon>
        <taxon>Actinomycetota</taxon>
        <taxon>Thermoleophilia</taxon>
        <taxon>Solirubrobacterales</taxon>
        <taxon>Patulibacteraceae</taxon>
        <taxon>Patulibacter</taxon>
    </lineage>
</organism>
<dbReference type="EMBL" id="JAXAVX010000005">
    <property type="protein sequence ID" value="MDX8152311.1"/>
    <property type="molecule type" value="Genomic_DNA"/>
</dbReference>
<evidence type="ECO:0000313" key="2">
    <source>
        <dbReference type="Proteomes" id="UP001277761"/>
    </source>
</evidence>